<dbReference type="NCBIfam" id="NF004846">
    <property type="entry name" value="PRK06197.1"/>
    <property type="match status" value="1"/>
</dbReference>
<keyword evidence="4" id="KW-0378">Hydrolase</keyword>
<evidence type="ECO:0000256" key="1">
    <source>
        <dbReference type="ARBA" id="ARBA00006484"/>
    </source>
</evidence>
<dbReference type="PANTHER" id="PTHR24320:SF148">
    <property type="entry name" value="NAD(P)-BINDING ROSSMANN-FOLD SUPERFAMILY PROTEIN"/>
    <property type="match status" value="1"/>
</dbReference>
<comment type="similarity">
    <text evidence="1 3">Belongs to the short-chain dehydrogenases/reductases (SDR) family.</text>
</comment>
<name>A0A2P4X171_9STRA</name>
<dbReference type="InterPro" id="IPR036291">
    <property type="entry name" value="NAD(P)-bd_dom_sf"/>
</dbReference>
<organism evidence="4 5">
    <name type="scientific">Phytophthora palmivora</name>
    <dbReference type="NCBI Taxonomy" id="4796"/>
    <lineage>
        <taxon>Eukaryota</taxon>
        <taxon>Sar</taxon>
        <taxon>Stramenopiles</taxon>
        <taxon>Oomycota</taxon>
        <taxon>Peronosporomycetes</taxon>
        <taxon>Peronosporales</taxon>
        <taxon>Peronosporaceae</taxon>
        <taxon>Phytophthora</taxon>
    </lineage>
</organism>
<comment type="caution">
    <text evidence="4">The sequence shown here is derived from an EMBL/GenBank/DDBJ whole genome shotgun (WGS) entry which is preliminary data.</text>
</comment>
<accession>A0A2P4X171</accession>
<sequence>MINMTDINRRSPVPEKWDASMVSSQKGRIAIVTGANSGIGYETALELARKGAHVILACRSEQRGHEAETRMRETLASSPHAGTVEFMKLDVGTLGSVQQFSEAFKVKHNRLDLLINNAGVAGGDFALSEDGYEMLFATNHLGHFALTAQLFDLLKRSTPSRIVNVSSQAHRQPKVFDEDEIMLVNEEKYSPMQNYGVTKLYNIIFAKELARRMKASGVEGVTAAACHPGLSVSGLTSKTASASSSWAWWLFYKLAAYFPSQSSEMGALPTLYAAVGEDVEGGDFFGPKHFGLYGYPIREVPSELSDSKNAAEKLWVFSEKLAHLTFDVSK</sequence>
<dbReference type="GO" id="GO:0016491">
    <property type="term" value="F:oxidoreductase activity"/>
    <property type="evidence" value="ECO:0007669"/>
    <property type="project" value="UniProtKB-KW"/>
</dbReference>
<keyword evidence="5" id="KW-1185">Reference proteome</keyword>
<dbReference type="PRINTS" id="PR00080">
    <property type="entry name" value="SDRFAMILY"/>
</dbReference>
<dbReference type="AlphaFoldDB" id="A0A2P4X171"/>
<dbReference type="PANTHER" id="PTHR24320">
    <property type="entry name" value="RETINOL DEHYDROGENASE"/>
    <property type="match status" value="1"/>
</dbReference>
<dbReference type="OrthoDB" id="157221at2759"/>
<protein>
    <submittedName>
        <fullName evidence="4">Glycoside hydrolase</fullName>
    </submittedName>
</protein>
<dbReference type="EMBL" id="NCKW01017232">
    <property type="protein sequence ID" value="POM59302.1"/>
    <property type="molecule type" value="Genomic_DNA"/>
</dbReference>
<dbReference type="Gene3D" id="3.40.50.720">
    <property type="entry name" value="NAD(P)-binding Rossmann-like Domain"/>
    <property type="match status" value="1"/>
</dbReference>
<evidence type="ECO:0000256" key="2">
    <source>
        <dbReference type="ARBA" id="ARBA00023002"/>
    </source>
</evidence>
<dbReference type="GO" id="GO:0016787">
    <property type="term" value="F:hydrolase activity"/>
    <property type="evidence" value="ECO:0007669"/>
    <property type="project" value="UniProtKB-KW"/>
</dbReference>
<dbReference type="CDD" id="cd05327">
    <property type="entry name" value="retinol-DH_like_SDR_c_like"/>
    <property type="match status" value="1"/>
</dbReference>
<keyword evidence="2" id="KW-0560">Oxidoreductase</keyword>
<evidence type="ECO:0000256" key="3">
    <source>
        <dbReference type="RuleBase" id="RU000363"/>
    </source>
</evidence>
<evidence type="ECO:0000313" key="4">
    <source>
        <dbReference type="EMBL" id="POM59302.1"/>
    </source>
</evidence>
<reference evidence="4 5" key="1">
    <citation type="journal article" date="2017" name="Genome Biol. Evol.">
        <title>Phytophthora megakarya and P. palmivora, closely related causal agents of cacao black pod rot, underwent increases in genome sizes and gene numbers by different mechanisms.</title>
        <authorList>
            <person name="Ali S.S."/>
            <person name="Shao J."/>
            <person name="Lary D.J."/>
            <person name="Kronmiller B."/>
            <person name="Shen D."/>
            <person name="Strem M.D."/>
            <person name="Amoako-Attah I."/>
            <person name="Akrofi A.Y."/>
            <person name="Begoude B.A."/>
            <person name="Ten Hoopen G.M."/>
            <person name="Coulibaly K."/>
            <person name="Kebe B.I."/>
            <person name="Melnick R.L."/>
            <person name="Guiltinan M.J."/>
            <person name="Tyler B.M."/>
            <person name="Meinhardt L.W."/>
            <person name="Bailey B.A."/>
        </authorList>
    </citation>
    <scope>NUCLEOTIDE SEQUENCE [LARGE SCALE GENOMIC DNA]</scope>
    <source>
        <strain evidence="5">sbr112.9</strain>
    </source>
</reference>
<gene>
    <name evidence="4" type="ORF">PHPALM_31988</name>
</gene>
<dbReference type="PRINTS" id="PR00081">
    <property type="entry name" value="GDHRDH"/>
</dbReference>
<proteinExistence type="inferred from homology"/>
<dbReference type="InterPro" id="IPR002347">
    <property type="entry name" value="SDR_fam"/>
</dbReference>
<dbReference type="Pfam" id="PF00106">
    <property type="entry name" value="adh_short"/>
    <property type="match status" value="1"/>
</dbReference>
<dbReference type="Proteomes" id="UP000237271">
    <property type="component" value="Unassembled WGS sequence"/>
</dbReference>
<dbReference type="SUPFAM" id="SSF51735">
    <property type="entry name" value="NAD(P)-binding Rossmann-fold domains"/>
    <property type="match status" value="1"/>
</dbReference>
<evidence type="ECO:0000313" key="5">
    <source>
        <dbReference type="Proteomes" id="UP000237271"/>
    </source>
</evidence>